<dbReference type="Proteomes" id="UP000822476">
    <property type="component" value="Unassembled WGS sequence"/>
</dbReference>
<keyword evidence="1 2" id="KW-0728">SH3 domain</keyword>
<feature type="domain" description="SH3" evidence="3">
    <location>
        <begin position="23"/>
        <end position="82"/>
    </location>
</feature>
<evidence type="ECO:0000256" key="2">
    <source>
        <dbReference type="PROSITE-ProRule" id="PRU00192"/>
    </source>
</evidence>
<keyword evidence="5" id="KW-1185">Reference proteome</keyword>
<dbReference type="OrthoDB" id="4680325at2759"/>
<evidence type="ECO:0000313" key="5">
    <source>
        <dbReference type="Proteomes" id="UP000822476"/>
    </source>
</evidence>
<evidence type="ECO:0000313" key="4">
    <source>
        <dbReference type="EMBL" id="KAF7257511.1"/>
    </source>
</evidence>
<accession>A0A8S9YX07</accession>
<dbReference type="GO" id="GO:0005886">
    <property type="term" value="C:plasma membrane"/>
    <property type="evidence" value="ECO:0007669"/>
    <property type="project" value="TreeGrafter"/>
</dbReference>
<reference evidence="4" key="1">
    <citation type="submission" date="2019-07" db="EMBL/GenBank/DDBJ databases">
        <title>Annotation for the trematode Paragonimus miyazaki's.</title>
        <authorList>
            <person name="Choi Y.-J."/>
        </authorList>
    </citation>
    <scope>NUCLEOTIDE SEQUENCE</scope>
    <source>
        <strain evidence="4">Japan</strain>
    </source>
</reference>
<dbReference type="PROSITE" id="PS50002">
    <property type="entry name" value="SH3"/>
    <property type="match status" value="1"/>
</dbReference>
<dbReference type="Gene3D" id="2.30.30.40">
    <property type="entry name" value="SH3 Domains"/>
    <property type="match status" value="1"/>
</dbReference>
<dbReference type="GO" id="GO:0007266">
    <property type="term" value="P:Rho protein signal transduction"/>
    <property type="evidence" value="ECO:0007669"/>
    <property type="project" value="TreeGrafter"/>
</dbReference>
<dbReference type="GO" id="GO:0035023">
    <property type="term" value="P:regulation of Rho protein signal transduction"/>
    <property type="evidence" value="ECO:0007669"/>
    <property type="project" value="TreeGrafter"/>
</dbReference>
<dbReference type="InterPro" id="IPR001452">
    <property type="entry name" value="SH3_domain"/>
</dbReference>
<dbReference type="EMBL" id="JTDE01002336">
    <property type="protein sequence ID" value="KAF7257511.1"/>
    <property type="molecule type" value="Genomic_DNA"/>
</dbReference>
<dbReference type="SUPFAM" id="SSF50044">
    <property type="entry name" value="SH3-domain"/>
    <property type="match status" value="1"/>
</dbReference>
<dbReference type="InterPro" id="IPR036028">
    <property type="entry name" value="SH3-like_dom_sf"/>
</dbReference>
<dbReference type="GO" id="GO:0003779">
    <property type="term" value="F:actin binding"/>
    <property type="evidence" value="ECO:0007669"/>
    <property type="project" value="TreeGrafter"/>
</dbReference>
<dbReference type="PANTHER" id="PTHR12287:SF23">
    <property type="entry name" value="AROUSER, ISOFORM A-RELATED"/>
    <property type="match status" value="1"/>
</dbReference>
<dbReference type="AlphaFoldDB" id="A0A8S9YX07"/>
<gene>
    <name evidence="4" type="ORF">EG68_05136</name>
</gene>
<evidence type="ECO:0000256" key="1">
    <source>
        <dbReference type="ARBA" id="ARBA00022443"/>
    </source>
</evidence>
<organism evidence="4 5">
    <name type="scientific">Paragonimus skrjabini miyazakii</name>
    <dbReference type="NCBI Taxonomy" id="59628"/>
    <lineage>
        <taxon>Eukaryota</taxon>
        <taxon>Metazoa</taxon>
        <taxon>Spiralia</taxon>
        <taxon>Lophotrochozoa</taxon>
        <taxon>Platyhelminthes</taxon>
        <taxon>Trematoda</taxon>
        <taxon>Digenea</taxon>
        <taxon>Plagiorchiida</taxon>
        <taxon>Troglotremata</taxon>
        <taxon>Troglotrematidae</taxon>
        <taxon>Paragonimus</taxon>
    </lineage>
</organism>
<comment type="caution">
    <text evidence="4">The sequence shown here is derived from an EMBL/GenBank/DDBJ whole genome shotgun (WGS) entry which is preliminary data.</text>
</comment>
<name>A0A8S9YX07_9TREM</name>
<dbReference type="InterPro" id="IPR039801">
    <property type="entry name" value="EPS8-like"/>
</dbReference>
<protein>
    <recommendedName>
        <fullName evidence="3">SH3 domain-containing protein</fullName>
    </recommendedName>
</protein>
<evidence type="ECO:0000259" key="3">
    <source>
        <dbReference type="PROSITE" id="PS50002"/>
    </source>
</evidence>
<dbReference type="PANTHER" id="PTHR12287">
    <property type="entry name" value="EPIDERMAL GROWTH FACTOR RECEPTOR KINASE SUBSTRATE EPS8-RELATED PROTEIN"/>
    <property type="match status" value="1"/>
</dbReference>
<sequence length="99" mass="11442">MCSQKRYIQPAKLNQFAKELMKRGVSIVKVVLNFKAKNNRELSVTDGEYLELLDGTKTWFKVRNSIDQVGYCPKMVLRVIERHRSAIARPSIFMGYECG</sequence>
<proteinExistence type="predicted"/>